<keyword evidence="2" id="KW-1185">Reference proteome</keyword>
<comment type="caution">
    <text evidence="1">The sequence shown here is derived from an EMBL/GenBank/DDBJ whole genome shotgun (WGS) entry which is preliminary data.</text>
</comment>
<evidence type="ECO:0000313" key="1">
    <source>
        <dbReference type="EMBL" id="GFO11439.1"/>
    </source>
</evidence>
<evidence type="ECO:0000313" key="2">
    <source>
        <dbReference type="Proteomes" id="UP000735302"/>
    </source>
</evidence>
<name>A0AAV4AYJ9_9GAST</name>
<dbReference type="EMBL" id="BLXT01004298">
    <property type="protein sequence ID" value="GFO11439.1"/>
    <property type="molecule type" value="Genomic_DNA"/>
</dbReference>
<reference evidence="1 2" key="1">
    <citation type="journal article" date="2021" name="Elife">
        <title>Chloroplast acquisition without the gene transfer in kleptoplastic sea slugs, Plakobranchus ocellatus.</title>
        <authorList>
            <person name="Maeda T."/>
            <person name="Takahashi S."/>
            <person name="Yoshida T."/>
            <person name="Shimamura S."/>
            <person name="Takaki Y."/>
            <person name="Nagai Y."/>
            <person name="Toyoda A."/>
            <person name="Suzuki Y."/>
            <person name="Arimoto A."/>
            <person name="Ishii H."/>
            <person name="Satoh N."/>
            <person name="Nishiyama T."/>
            <person name="Hasebe M."/>
            <person name="Maruyama T."/>
            <person name="Minagawa J."/>
            <person name="Obokata J."/>
            <person name="Shigenobu S."/>
        </authorList>
    </citation>
    <scope>NUCLEOTIDE SEQUENCE [LARGE SCALE GENOMIC DNA]</scope>
</reference>
<organism evidence="1 2">
    <name type="scientific">Plakobranchus ocellatus</name>
    <dbReference type="NCBI Taxonomy" id="259542"/>
    <lineage>
        <taxon>Eukaryota</taxon>
        <taxon>Metazoa</taxon>
        <taxon>Spiralia</taxon>
        <taxon>Lophotrochozoa</taxon>
        <taxon>Mollusca</taxon>
        <taxon>Gastropoda</taxon>
        <taxon>Heterobranchia</taxon>
        <taxon>Euthyneura</taxon>
        <taxon>Panpulmonata</taxon>
        <taxon>Sacoglossa</taxon>
        <taxon>Placobranchoidea</taxon>
        <taxon>Plakobranchidae</taxon>
        <taxon>Plakobranchus</taxon>
    </lineage>
</organism>
<protein>
    <submittedName>
        <fullName evidence="1">Uncharacterized protein</fullName>
    </submittedName>
</protein>
<accession>A0AAV4AYJ9</accession>
<proteinExistence type="predicted"/>
<dbReference type="AlphaFoldDB" id="A0AAV4AYJ9"/>
<sequence>MGSCRHFPEDASKIFSDIRSGIKQQGYLRLSCPLPGPGAGGGVRTRDRRMPAYLRADSLASVPPTSWKIE</sequence>
<gene>
    <name evidence="1" type="ORF">PoB_003794400</name>
</gene>
<dbReference type="Proteomes" id="UP000735302">
    <property type="component" value="Unassembled WGS sequence"/>
</dbReference>